<dbReference type="PANTHER" id="PTHR47434">
    <property type="entry name" value="PROTEIN PTST HOMOLOG 3, CHLOROPLASTIC"/>
    <property type="match status" value="1"/>
</dbReference>
<dbReference type="GO" id="GO:0009507">
    <property type="term" value="C:chloroplast"/>
    <property type="evidence" value="ECO:0007669"/>
    <property type="project" value="UniProtKB-ARBA"/>
</dbReference>
<evidence type="ECO:0000313" key="4">
    <source>
        <dbReference type="Proteomes" id="UP000242715"/>
    </source>
</evidence>
<dbReference type="SUPFAM" id="SSF81296">
    <property type="entry name" value="E set domains"/>
    <property type="match status" value="1"/>
</dbReference>
<feature type="region of interest" description="Disordered" evidence="1">
    <location>
        <begin position="164"/>
        <end position="212"/>
    </location>
</feature>
<protein>
    <recommendedName>
        <fullName evidence="2">AMP-activated protein kinase glycogen-binding domain-containing protein</fullName>
    </recommendedName>
</protein>
<dbReference type="PANTHER" id="PTHR47434:SF1">
    <property type="entry name" value="PROTEIN PTST HOMOLOG 2, CHLOROPLASTIC"/>
    <property type="match status" value="1"/>
</dbReference>
<evidence type="ECO:0000259" key="2">
    <source>
        <dbReference type="Pfam" id="PF16561"/>
    </source>
</evidence>
<reference evidence="4" key="1">
    <citation type="journal article" date="2017" name="Front. Plant Sci.">
        <title>Climate Clever Clovers: New Paradigm to Reduce the Environmental Footprint of Ruminants by Breeding Low Methanogenic Forages Utilizing Haplotype Variation.</title>
        <authorList>
            <person name="Kaur P."/>
            <person name="Appels R."/>
            <person name="Bayer P.E."/>
            <person name="Keeble-Gagnere G."/>
            <person name="Wang J."/>
            <person name="Hirakawa H."/>
            <person name="Shirasawa K."/>
            <person name="Vercoe P."/>
            <person name="Stefanova K."/>
            <person name="Durmic Z."/>
            <person name="Nichols P."/>
            <person name="Revell C."/>
            <person name="Isobe S.N."/>
            <person name="Edwards D."/>
            <person name="Erskine W."/>
        </authorList>
    </citation>
    <scope>NUCLEOTIDE SEQUENCE [LARGE SCALE GENOMIC DNA]</scope>
    <source>
        <strain evidence="4">cv. Daliak</strain>
    </source>
</reference>
<dbReference type="InterPro" id="IPR032640">
    <property type="entry name" value="AMPK1_CBM"/>
</dbReference>
<dbReference type="InterPro" id="IPR014756">
    <property type="entry name" value="Ig_E-set"/>
</dbReference>
<feature type="compositionally biased region" description="Basic and acidic residues" evidence="1">
    <location>
        <begin position="170"/>
        <end position="190"/>
    </location>
</feature>
<keyword evidence="4" id="KW-1185">Reference proteome</keyword>
<feature type="domain" description="AMP-activated protein kinase glycogen-binding" evidence="2">
    <location>
        <begin position="415"/>
        <end position="493"/>
    </location>
</feature>
<name>A0A2Z6NWZ4_TRISU</name>
<dbReference type="Proteomes" id="UP000242715">
    <property type="component" value="Unassembled WGS sequence"/>
</dbReference>
<feature type="compositionally biased region" description="Polar residues" evidence="1">
    <location>
        <begin position="198"/>
        <end position="212"/>
    </location>
</feature>
<evidence type="ECO:0000313" key="3">
    <source>
        <dbReference type="EMBL" id="GAU41380.1"/>
    </source>
</evidence>
<dbReference type="Pfam" id="PF16561">
    <property type="entry name" value="AMPK1_CBM"/>
    <property type="match status" value="1"/>
</dbReference>
<feature type="region of interest" description="Disordered" evidence="1">
    <location>
        <begin position="60"/>
        <end position="89"/>
    </location>
</feature>
<evidence type="ECO:0000256" key="1">
    <source>
        <dbReference type="SAM" id="MobiDB-lite"/>
    </source>
</evidence>
<sequence length="494" mass="54786">MQNSDSPERFPTKEELVKGGRLDLVEAIVKEGGWLSYGWNLNDGFVERVDFEDGSGSEIDGNVTRISGVDGSSDSSLDNSSQSAESELGNGKMVESQFIVYPLKCFGHVWRRLVDYAVRRVDNTEGSPIAIGRGRPTKNTGEIEAEESGIEGILNRLEKHRNSSFGCGFGEKEDSSDNDKDKEKREHRTTTDGVAANLGNNSRPSSLNPTISRLSGSQIKLDQDGSQLGSDNSRNSIKPETWRSWVVQRTGSSDADFEDAEIIPSQTQKGGVSDISGQPKIVKIGEFSHEPINRETGLDSPDMIGNANHNDIKSRIQLLESELSSVLHTLRSNTGEVTMLTEQKNSSDNLEKLSDAWEFQETEIMNSQARLRSLRAKLAVLEGKMTLAIMDAQKALDEKQKKIDHVHKALKLLKPTCVVWPNIASEVFLLGSFDGWSSQRKMEKSNTGIFSVYLHLYPGTYEIKFIVDGEWKIDPLRPVVNNNGFVNNLLVIHD</sequence>
<dbReference type="AlphaFoldDB" id="A0A2Z6NWZ4"/>
<dbReference type="InterPro" id="IPR013783">
    <property type="entry name" value="Ig-like_fold"/>
</dbReference>
<dbReference type="EMBL" id="DF973861">
    <property type="protein sequence ID" value="GAU41380.1"/>
    <property type="molecule type" value="Genomic_DNA"/>
</dbReference>
<gene>
    <name evidence="3" type="ORF">TSUD_398170</name>
</gene>
<proteinExistence type="predicted"/>
<organism evidence="3 4">
    <name type="scientific">Trifolium subterraneum</name>
    <name type="common">Subterranean clover</name>
    <dbReference type="NCBI Taxonomy" id="3900"/>
    <lineage>
        <taxon>Eukaryota</taxon>
        <taxon>Viridiplantae</taxon>
        <taxon>Streptophyta</taxon>
        <taxon>Embryophyta</taxon>
        <taxon>Tracheophyta</taxon>
        <taxon>Spermatophyta</taxon>
        <taxon>Magnoliopsida</taxon>
        <taxon>eudicotyledons</taxon>
        <taxon>Gunneridae</taxon>
        <taxon>Pentapetalae</taxon>
        <taxon>rosids</taxon>
        <taxon>fabids</taxon>
        <taxon>Fabales</taxon>
        <taxon>Fabaceae</taxon>
        <taxon>Papilionoideae</taxon>
        <taxon>50 kb inversion clade</taxon>
        <taxon>NPAAA clade</taxon>
        <taxon>Hologalegina</taxon>
        <taxon>IRL clade</taxon>
        <taxon>Trifolieae</taxon>
        <taxon>Trifolium</taxon>
    </lineage>
</organism>
<dbReference type="OrthoDB" id="531008at2759"/>
<feature type="compositionally biased region" description="Low complexity" evidence="1">
    <location>
        <begin position="67"/>
        <end position="86"/>
    </location>
</feature>
<dbReference type="CDD" id="cd02859">
    <property type="entry name" value="E_set_AMPKbeta_like_N"/>
    <property type="match status" value="1"/>
</dbReference>
<accession>A0A2Z6NWZ4</accession>
<dbReference type="Gene3D" id="2.60.40.10">
    <property type="entry name" value="Immunoglobulins"/>
    <property type="match status" value="1"/>
</dbReference>